<gene>
    <name evidence="3" type="ORF">D0868_01235</name>
    <name evidence="2" type="ORF">D0869_13485</name>
</gene>
<dbReference type="OrthoDB" id="3553147at2759"/>
<feature type="domain" description="Heterokaryon incompatibility" evidence="1">
    <location>
        <begin position="54"/>
        <end position="209"/>
    </location>
</feature>
<dbReference type="AlphaFoldDB" id="A0A3M6ZHY0"/>
<dbReference type="InterPro" id="IPR052895">
    <property type="entry name" value="HetReg/Transcr_Mod"/>
</dbReference>
<dbReference type="InterPro" id="IPR010730">
    <property type="entry name" value="HET"/>
</dbReference>
<sequence length="388" mass="44401">MYLSLTTYTTAQHYTTTLDFAEFYIRLLKAETTATGNESSWRVTCYRLACAPRYHAISYTWGSSTNTNDVVLINDRRVKVRANCYDVLRQARSFGQEGFYWVDALCINQEDIQEKSAQVAMMGEIFERAEGVLACVGPRANESEILMQKLRTLAHSSWISGQTWPVLAFGIRGYWWIIRQDPHDLRAISEALVSFLRRPYFQRLWILQELFRKQSRTTLCCGTDRAPFKALFTLRHIMLCCAIPSDLAGSMPNAEYIKVILDNFLGQHFGAIDPQFHQYEFPSQAAIFALDISFPGQRRSIQEQVYTNLASEDGLKEVIAMAATCECEDPRDRAFGTLALIDWQGQQAIRPDYTEAFSFRRRDHNNCTGDEGHVYFTADPVIHTSPLL</sequence>
<dbReference type="PANTHER" id="PTHR24148:SF73">
    <property type="entry name" value="HET DOMAIN PROTEIN (AFU_ORTHOLOGUE AFUA_8G01020)"/>
    <property type="match status" value="1"/>
</dbReference>
<dbReference type="EMBL" id="QWIJ01001779">
    <property type="protein sequence ID" value="RMX73554.1"/>
    <property type="molecule type" value="Genomic_DNA"/>
</dbReference>
<proteinExistence type="predicted"/>
<evidence type="ECO:0000313" key="3">
    <source>
        <dbReference type="EMBL" id="RMY14810.1"/>
    </source>
</evidence>
<dbReference type="Pfam" id="PF06985">
    <property type="entry name" value="HET"/>
    <property type="match status" value="1"/>
</dbReference>
<evidence type="ECO:0000313" key="4">
    <source>
        <dbReference type="Proteomes" id="UP000281245"/>
    </source>
</evidence>
<protein>
    <recommendedName>
        <fullName evidence="1">Heterokaryon incompatibility domain-containing protein</fullName>
    </recommendedName>
</protein>
<dbReference type="VEuPathDB" id="FungiDB:BTJ68_05932"/>
<comment type="caution">
    <text evidence="3">The sequence shown here is derived from an EMBL/GenBank/DDBJ whole genome shotgun (WGS) entry which is preliminary data.</text>
</comment>
<organism evidence="3 5">
    <name type="scientific">Hortaea werneckii</name>
    <name type="common">Black yeast</name>
    <name type="synonym">Cladosporium werneckii</name>
    <dbReference type="NCBI Taxonomy" id="91943"/>
    <lineage>
        <taxon>Eukaryota</taxon>
        <taxon>Fungi</taxon>
        <taxon>Dikarya</taxon>
        <taxon>Ascomycota</taxon>
        <taxon>Pezizomycotina</taxon>
        <taxon>Dothideomycetes</taxon>
        <taxon>Dothideomycetidae</taxon>
        <taxon>Mycosphaerellales</taxon>
        <taxon>Teratosphaeriaceae</taxon>
        <taxon>Hortaea</taxon>
    </lineage>
</organism>
<evidence type="ECO:0000259" key="1">
    <source>
        <dbReference type="Pfam" id="PF06985"/>
    </source>
</evidence>
<accession>A0A3M6ZHY0</accession>
<dbReference type="Proteomes" id="UP000281245">
    <property type="component" value="Unassembled WGS sequence"/>
</dbReference>
<reference evidence="4 5" key="1">
    <citation type="journal article" date="2018" name="BMC Genomics">
        <title>Genomic evidence for intraspecific hybridization in a clonal and extremely halotolerant yeast.</title>
        <authorList>
            <person name="Gostincar C."/>
            <person name="Stajich J.E."/>
            <person name="Zupancic J."/>
            <person name="Zalar P."/>
            <person name="Gunde-Cimerman N."/>
        </authorList>
    </citation>
    <scope>NUCLEOTIDE SEQUENCE [LARGE SCALE GENOMIC DNA]</scope>
    <source>
        <strain evidence="3 5">EXF-6654</strain>
        <strain evidence="2 4">EXF-6656</strain>
    </source>
</reference>
<evidence type="ECO:0000313" key="2">
    <source>
        <dbReference type="EMBL" id="RMX73554.1"/>
    </source>
</evidence>
<dbReference type="Proteomes" id="UP000282582">
    <property type="component" value="Unassembled WGS sequence"/>
</dbReference>
<dbReference type="PANTHER" id="PTHR24148">
    <property type="entry name" value="ANKYRIN REPEAT DOMAIN-CONTAINING PROTEIN 39 HOMOLOG-RELATED"/>
    <property type="match status" value="1"/>
</dbReference>
<evidence type="ECO:0000313" key="5">
    <source>
        <dbReference type="Proteomes" id="UP000282582"/>
    </source>
</evidence>
<dbReference type="EMBL" id="QWIK01000054">
    <property type="protein sequence ID" value="RMY14810.1"/>
    <property type="molecule type" value="Genomic_DNA"/>
</dbReference>
<name>A0A3M6ZHY0_HORWE</name>